<keyword evidence="2" id="KW-1003">Cell membrane</keyword>
<comment type="subcellular location">
    <subcellularLocation>
        <location evidence="1">Cell membrane</location>
        <topology evidence="1">Multi-pass membrane protein</topology>
    </subcellularLocation>
</comment>
<evidence type="ECO:0000313" key="10">
    <source>
        <dbReference type="Proteomes" id="UP000050509"/>
    </source>
</evidence>
<dbReference type="Proteomes" id="UP000050509">
    <property type="component" value="Unassembled WGS sequence"/>
</dbReference>
<dbReference type="Pfam" id="PF09594">
    <property type="entry name" value="GT87"/>
    <property type="match status" value="1"/>
</dbReference>
<feature type="transmembrane region" description="Helical" evidence="8">
    <location>
        <begin position="382"/>
        <end position="400"/>
    </location>
</feature>
<evidence type="ECO:0000313" key="9">
    <source>
        <dbReference type="EMBL" id="KPV52369.1"/>
    </source>
</evidence>
<sequence length="439" mass="48738">MKETIAKLGAFVTKNIFVSALLGLTLLLALAGFFRILPSLLAIPQSYDFAAYYVAARALTHNLPLYDAHSMDLAAVVGGAKVAYPEYIYPPFFAEVIRPLGGLSFGSARAIWFIINLLSFVGAIELLRRIGRLPLWFTPLATMIGFIFPPVYSTLLLGQINFILLLCITGALFLAVDTNGNIYKEIISGALVGIAAMIKIYPALLLAHFIYVRRWFALVGFLLGIAGAFVTEFLLSASVANSVFYFTRVLPSMSNSSLFPVNVSIFSTVLRLFSRNEFYFAYQSASNYVTVVANPIIDMPFIGYSIVFLGVALIVIASAWKILRNRSEDYRTTTWFHFTLIICVSLLCPPSIHDHYYVLMIIPAVYIVSKLYWSANPALIRKSTAISVVAFLCILLQRYWGPLLVTTHSSLLLVFGFVGGLLIWWLVVQLPIAETITKE</sequence>
<feature type="transmembrane region" description="Helical" evidence="8">
    <location>
        <begin position="412"/>
        <end position="433"/>
    </location>
</feature>
<evidence type="ECO:0000256" key="2">
    <source>
        <dbReference type="ARBA" id="ARBA00022475"/>
    </source>
</evidence>
<accession>A0A0P9FGU9</accession>
<dbReference type="GO" id="GO:0005886">
    <property type="term" value="C:plasma membrane"/>
    <property type="evidence" value="ECO:0007669"/>
    <property type="project" value="UniProtKB-SubCell"/>
</dbReference>
<keyword evidence="10" id="KW-1185">Reference proteome</keyword>
<evidence type="ECO:0000256" key="4">
    <source>
        <dbReference type="ARBA" id="ARBA00022692"/>
    </source>
</evidence>
<evidence type="ECO:0000256" key="5">
    <source>
        <dbReference type="ARBA" id="ARBA00022989"/>
    </source>
</evidence>
<feature type="transmembrane region" description="Helical" evidence="8">
    <location>
        <begin position="335"/>
        <end position="352"/>
    </location>
</feature>
<proteinExistence type="inferred from homology"/>
<keyword evidence="5 8" id="KW-1133">Transmembrane helix</keyword>
<dbReference type="InterPro" id="IPR018584">
    <property type="entry name" value="GT87"/>
</dbReference>
<feature type="transmembrane region" description="Helical" evidence="8">
    <location>
        <begin position="188"/>
        <end position="211"/>
    </location>
</feature>
<feature type="transmembrane region" description="Helical" evidence="8">
    <location>
        <begin position="358"/>
        <end position="375"/>
    </location>
</feature>
<evidence type="ECO:0000256" key="8">
    <source>
        <dbReference type="SAM" id="Phobius"/>
    </source>
</evidence>
<evidence type="ECO:0008006" key="11">
    <source>
        <dbReference type="Google" id="ProtNLM"/>
    </source>
</evidence>
<feature type="transmembrane region" description="Helical" evidence="8">
    <location>
        <begin position="110"/>
        <end position="127"/>
    </location>
</feature>
<keyword evidence="3" id="KW-0808">Transferase</keyword>
<evidence type="ECO:0000256" key="3">
    <source>
        <dbReference type="ARBA" id="ARBA00022679"/>
    </source>
</evidence>
<feature type="transmembrane region" description="Helical" evidence="8">
    <location>
        <begin position="301"/>
        <end position="323"/>
    </location>
</feature>
<name>A0A0P9FGU9_9CHLR</name>
<protein>
    <recommendedName>
        <fullName evidence="11">DUF2029 domain-containing protein</fullName>
    </recommendedName>
</protein>
<gene>
    <name evidence="9" type="ORF">SE17_15900</name>
</gene>
<dbReference type="GO" id="GO:0016758">
    <property type="term" value="F:hexosyltransferase activity"/>
    <property type="evidence" value="ECO:0007669"/>
    <property type="project" value="InterPro"/>
</dbReference>
<feature type="transmembrane region" description="Helical" evidence="8">
    <location>
        <begin position="134"/>
        <end position="152"/>
    </location>
</feature>
<comment type="similarity">
    <text evidence="7">Belongs to the glycosyltransferase 87 family.</text>
</comment>
<comment type="caution">
    <text evidence="9">The sequence shown here is derived from an EMBL/GenBank/DDBJ whole genome shotgun (WGS) entry which is preliminary data.</text>
</comment>
<reference evidence="9 10" key="1">
    <citation type="submission" date="2015-09" db="EMBL/GenBank/DDBJ databases">
        <title>Draft genome sequence of Kouleothrix aurantiaca JCM 19913.</title>
        <authorList>
            <person name="Hemp J."/>
        </authorList>
    </citation>
    <scope>NUCLEOTIDE SEQUENCE [LARGE SCALE GENOMIC DNA]</scope>
    <source>
        <strain evidence="9 10">COM-B</strain>
    </source>
</reference>
<dbReference type="EMBL" id="LJCR01000567">
    <property type="protein sequence ID" value="KPV52369.1"/>
    <property type="molecule type" value="Genomic_DNA"/>
</dbReference>
<evidence type="ECO:0000256" key="1">
    <source>
        <dbReference type="ARBA" id="ARBA00004651"/>
    </source>
</evidence>
<feature type="transmembrane region" description="Helical" evidence="8">
    <location>
        <begin position="158"/>
        <end position="176"/>
    </location>
</feature>
<evidence type="ECO:0000256" key="6">
    <source>
        <dbReference type="ARBA" id="ARBA00023136"/>
    </source>
</evidence>
<keyword evidence="4 8" id="KW-0812">Transmembrane</keyword>
<evidence type="ECO:0000256" key="7">
    <source>
        <dbReference type="ARBA" id="ARBA00024033"/>
    </source>
</evidence>
<feature type="transmembrane region" description="Helical" evidence="8">
    <location>
        <begin position="217"/>
        <end position="246"/>
    </location>
</feature>
<organism evidence="9 10">
    <name type="scientific">Kouleothrix aurantiaca</name>
    <dbReference type="NCBI Taxonomy" id="186479"/>
    <lineage>
        <taxon>Bacteria</taxon>
        <taxon>Bacillati</taxon>
        <taxon>Chloroflexota</taxon>
        <taxon>Chloroflexia</taxon>
        <taxon>Chloroflexales</taxon>
        <taxon>Roseiflexineae</taxon>
        <taxon>Roseiflexaceae</taxon>
        <taxon>Kouleothrix</taxon>
    </lineage>
</organism>
<keyword evidence="6 8" id="KW-0472">Membrane</keyword>
<feature type="transmembrane region" description="Helical" evidence="8">
    <location>
        <begin position="12"/>
        <end position="37"/>
    </location>
</feature>
<dbReference type="AlphaFoldDB" id="A0A0P9FGU9"/>